<dbReference type="EMBL" id="MLJW01005298">
    <property type="protein sequence ID" value="OIQ68459.1"/>
    <property type="molecule type" value="Genomic_DNA"/>
</dbReference>
<organism evidence="1">
    <name type="scientific">mine drainage metagenome</name>
    <dbReference type="NCBI Taxonomy" id="410659"/>
    <lineage>
        <taxon>unclassified sequences</taxon>
        <taxon>metagenomes</taxon>
        <taxon>ecological metagenomes</taxon>
    </lineage>
</organism>
<accession>A0A1J5PT58</accession>
<sequence length="169" mass="19112">MVRPNQFREALVTNDLLRITAKGPANRLRFADAGVPDDDGRHGHGLRCLGAHRLIADDCPCRRARRVPVAIALAQHQIDGLGNACAFGRRDMQVPNRHQMVWSDVQRDRGDLIRDRWQGQRAFQHLGPRQDRTERLDQDVALIGVTAVKRRHHGSSSRMVPRIARIASK</sequence>
<dbReference type="AlphaFoldDB" id="A0A1J5PT58"/>
<proteinExistence type="predicted"/>
<comment type="caution">
    <text evidence="1">The sequence shown here is derived from an EMBL/GenBank/DDBJ whole genome shotgun (WGS) entry which is preliminary data.</text>
</comment>
<reference evidence="1" key="1">
    <citation type="submission" date="2016-10" db="EMBL/GenBank/DDBJ databases">
        <title>Sequence of Gallionella enrichment culture.</title>
        <authorList>
            <person name="Poehlein A."/>
            <person name="Muehling M."/>
            <person name="Daniel R."/>
        </authorList>
    </citation>
    <scope>NUCLEOTIDE SEQUENCE</scope>
</reference>
<gene>
    <name evidence="1" type="ORF">GALL_499500</name>
</gene>
<protein>
    <submittedName>
        <fullName evidence="1">Uncharacterized protein</fullName>
    </submittedName>
</protein>
<evidence type="ECO:0000313" key="1">
    <source>
        <dbReference type="EMBL" id="OIQ68459.1"/>
    </source>
</evidence>
<name>A0A1J5PT58_9ZZZZ</name>